<sequence>MDTASGGTHHLYHDDMKNKKNSTTRRKREKVKVVYISSPMKVKTSASKFRALVQELTGRHSDVSRFMELNGAFATDSQTNNLDHRGLIRSFDDHDHVSLAPVRDPRRESPTSSDSFLEPLDDGFSSHMEHQFTGLFSSNLFYESPQVDVLGSYDSL</sequence>
<feature type="region of interest" description="Disordered" evidence="1">
    <location>
        <begin position="1"/>
        <end position="29"/>
    </location>
</feature>
<dbReference type="AlphaFoldDB" id="A0A5B6YQP6"/>
<feature type="domain" description="VQ" evidence="2">
    <location>
        <begin position="36"/>
        <end position="62"/>
    </location>
</feature>
<dbReference type="InterPro" id="IPR039335">
    <property type="entry name" value="SIB1/2"/>
</dbReference>
<gene>
    <name evidence="3" type="ORF">Din_003440</name>
</gene>
<dbReference type="PANTHER" id="PTHR33624">
    <property type="entry name" value="SIGMA FACTOR BINDING PROTEIN 1, CHLOROPLASTIC"/>
    <property type="match status" value="1"/>
</dbReference>
<name>A0A5B6YQP6_DAVIN</name>
<evidence type="ECO:0000259" key="2">
    <source>
        <dbReference type="Pfam" id="PF05678"/>
    </source>
</evidence>
<dbReference type="PANTHER" id="PTHR33624:SF24">
    <property type="entry name" value="VQ DOMAIN-CONTAINING PROTEIN"/>
    <property type="match status" value="1"/>
</dbReference>
<proteinExistence type="predicted"/>
<evidence type="ECO:0000313" key="3">
    <source>
        <dbReference type="EMBL" id="MPA33999.1"/>
    </source>
</evidence>
<accession>A0A5B6YQP6</accession>
<dbReference type="Pfam" id="PF05678">
    <property type="entry name" value="VQ"/>
    <property type="match status" value="1"/>
</dbReference>
<organism evidence="3">
    <name type="scientific">Davidia involucrata</name>
    <name type="common">Dove tree</name>
    <dbReference type="NCBI Taxonomy" id="16924"/>
    <lineage>
        <taxon>Eukaryota</taxon>
        <taxon>Viridiplantae</taxon>
        <taxon>Streptophyta</taxon>
        <taxon>Embryophyta</taxon>
        <taxon>Tracheophyta</taxon>
        <taxon>Spermatophyta</taxon>
        <taxon>Magnoliopsida</taxon>
        <taxon>eudicotyledons</taxon>
        <taxon>Gunneridae</taxon>
        <taxon>Pentapetalae</taxon>
        <taxon>asterids</taxon>
        <taxon>Cornales</taxon>
        <taxon>Nyssaceae</taxon>
        <taxon>Davidia</taxon>
    </lineage>
</organism>
<evidence type="ECO:0000256" key="1">
    <source>
        <dbReference type="SAM" id="MobiDB-lite"/>
    </source>
</evidence>
<dbReference type="EMBL" id="GHES01003440">
    <property type="protein sequence ID" value="MPA33999.1"/>
    <property type="molecule type" value="Transcribed_RNA"/>
</dbReference>
<feature type="compositionally biased region" description="Basic residues" evidence="1">
    <location>
        <begin position="19"/>
        <end position="29"/>
    </location>
</feature>
<dbReference type="InterPro" id="IPR008889">
    <property type="entry name" value="VQ"/>
</dbReference>
<protein>
    <recommendedName>
        <fullName evidence="2">VQ domain-containing protein</fullName>
    </recommendedName>
</protein>
<reference evidence="3" key="1">
    <citation type="submission" date="2019-08" db="EMBL/GenBank/DDBJ databases">
        <title>Reference gene set and small RNA set construction with multiple tissues from Davidia involucrata Baill.</title>
        <authorList>
            <person name="Yang H."/>
            <person name="Zhou C."/>
            <person name="Li G."/>
            <person name="Wang J."/>
            <person name="Gao P."/>
            <person name="Wang M."/>
            <person name="Wang R."/>
            <person name="Zhao Y."/>
        </authorList>
    </citation>
    <scope>NUCLEOTIDE SEQUENCE</scope>
    <source>
        <tissue evidence="3">Mixed with DoveR01_LX</tissue>
    </source>
</reference>